<keyword evidence="4" id="KW-1185">Reference proteome</keyword>
<name>A0A1E4T1G5_9ASCO</name>
<keyword evidence="2" id="KW-0732">Signal</keyword>
<dbReference type="STRING" id="983967.A0A1E4T1G5"/>
<protein>
    <submittedName>
        <fullName evidence="3">Uncharacterized protein</fullName>
    </submittedName>
</protein>
<evidence type="ECO:0000256" key="2">
    <source>
        <dbReference type="SAM" id="SignalP"/>
    </source>
</evidence>
<feature type="signal peptide" evidence="2">
    <location>
        <begin position="1"/>
        <end position="23"/>
    </location>
</feature>
<proteinExistence type="predicted"/>
<organism evidence="3 4">
    <name type="scientific">[Candida] arabinofermentans NRRL YB-2248</name>
    <dbReference type="NCBI Taxonomy" id="983967"/>
    <lineage>
        <taxon>Eukaryota</taxon>
        <taxon>Fungi</taxon>
        <taxon>Dikarya</taxon>
        <taxon>Ascomycota</taxon>
        <taxon>Saccharomycotina</taxon>
        <taxon>Pichiomycetes</taxon>
        <taxon>Pichiales</taxon>
        <taxon>Pichiaceae</taxon>
        <taxon>Ogataea</taxon>
        <taxon>Ogataea/Candida clade</taxon>
    </lineage>
</organism>
<dbReference type="AlphaFoldDB" id="A0A1E4T1G5"/>
<dbReference type="Proteomes" id="UP000094801">
    <property type="component" value="Unassembled WGS sequence"/>
</dbReference>
<sequence>MSSRLVLALAAGLSGFYIYDVQANHGRQIDQLGLYNWNPAPRVDPSLVHQAANTFNTGVDKADDLRASAASWIGEKNEQVQDAVASSGSQVLDTLHASKNKLGSVFGNTKESAEDYYAAAAAKVREAQDKVDESKGSWISWGKEKNDDAEKSLEQAKKDLESAKNNLAKWGEDAYKEAEAKSNKLYEELKAKSEELVDGVKQKSDELAQKAKARKNAISKQLQQPLAEDGAAKVAADAVSGWGDQASDVARDQYESLFDKSGKLALKSQESAQKVLDYYNEQSKLAKKRYDETRSSWIGWRKAKSQEAQDAAKKEYENYSSRQKEAQASVNYYLEKAKNDAKAGGANLVDKAKNGLNEGHEEAQNLLSKAGNWIRG</sequence>
<gene>
    <name evidence="3" type="ORF">CANARDRAFT_7668</name>
</gene>
<reference evidence="4" key="1">
    <citation type="submission" date="2016-04" db="EMBL/GenBank/DDBJ databases">
        <title>Comparative genomics of biotechnologically important yeasts.</title>
        <authorList>
            <consortium name="DOE Joint Genome Institute"/>
            <person name="Riley R."/>
            <person name="Haridas S."/>
            <person name="Wolfe K.H."/>
            <person name="Lopes M.R."/>
            <person name="Hittinger C.T."/>
            <person name="Goker M."/>
            <person name="Salamov A."/>
            <person name="Wisecaver J."/>
            <person name="Long T.M."/>
            <person name="Aerts A.L."/>
            <person name="Barry K."/>
            <person name="Choi C."/>
            <person name="Clum A."/>
            <person name="Coughlan A.Y."/>
            <person name="Deshpande S."/>
            <person name="Douglass A.P."/>
            <person name="Hanson S.J."/>
            <person name="Klenk H.-P."/>
            <person name="Labutti K."/>
            <person name="Lapidus A."/>
            <person name="Lindquist E."/>
            <person name="Lipzen A."/>
            <person name="Meier-Kolthoff J.P."/>
            <person name="Ohm R.A."/>
            <person name="Otillar R.P."/>
            <person name="Pangilinan J."/>
            <person name="Peng Y."/>
            <person name="Rokas A."/>
            <person name="Rosa C.A."/>
            <person name="Scheuner C."/>
            <person name="Sibirny A.A."/>
            <person name="Slot J.C."/>
            <person name="Stielow J.B."/>
            <person name="Sun H."/>
            <person name="Kurtzman C.P."/>
            <person name="Blackwell M."/>
            <person name="Grigoriev I.V."/>
            <person name="Jeffries T.W."/>
        </authorList>
    </citation>
    <scope>NUCLEOTIDE SEQUENCE [LARGE SCALE GENOMIC DNA]</scope>
    <source>
        <strain evidence="4">NRRL YB-2248</strain>
    </source>
</reference>
<dbReference type="OrthoDB" id="3976380at2759"/>
<evidence type="ECO:0000256" key="1">
    <source>
        <dbReference type="SAM" id="Coils"/>
    </source>
</evidence>
<evidence type="ECO:0000313" key="4">
    <source>
        <dbReference type="Proteomes" id="UP000094801"/>
    </source>
</evidence>
<feature type="chain" id="PRO_5009163005" evidence="2">
    <location>
        <begin position="24"/>
        <end position="376"/>
    </location>
</feature>
<evidence type="ECO:0000313" key="3">
    <source>
        <dbReference type="EMBL" id="ODV85562.1"/>
    </source>
</evidence>
<keyword evidence="1" id="KW-0175">Coiled coil</keyword>
<dbReference type="EMBL" id="KV453852">
    <property type="protein sequence ID" value="ODV85562.1"/>
    <property type="molecule type" value="Genomic_DNA"/>
</dbReference>
<feature type="coiled-coil region" evidence="1">
    <location>
        <begin position="110"/>
        <end position="206"/>
    </location>
</feature>
<accession>A0A1E4T1G5</accession>